<dbReference type="AlphaFoldDB" id="T0KZ22"/>
<reference evidence="2 3" key="1">
    <citation type="journal article" date="2013" name="BMC Genomics">
        <title>Genome sequencing and comparative genomics of honey bee microsporidia, Nosema apis reveal novel insights into host-parasite interactions.</title>
        <authorList>
            <person name="Chen Yp."/>
            <person name="Pettis J.S."/>
            <person name="Zhao Y."/>
            <person name="Liu X."/>
            <person name="Tallon L.J."/>
            <person name="Sadzewicz L.D."/>
            <person name="Li R."/>
            <person name="Zheng H."/>
            <person name="Huang S."/>
            <person name="Zhang X."/>
            <person name="Hamilton M.C."/>
            <person name="Pernal S.F."/>
            <person name="Melathopoulos A.P."/>
            <person name="Yan X."/>
            <person name="Evans J.D."/>
        </authorList>
    </citation>
    <scope>NUCLEOTIDE SEQUENCE [LARGE SCALE GENOMIC DNA]</scope>
    <source>
        <strain evidence="2 3">BRL 01</strain>
    </source>
</reference>
<gene>
    <name evidence="2" type="ORF">NAPIS_ORF01922</name>
</gene>
<feature type="region of interest" description="Disordered" evidence="1">
    <location>
        <begin position="113"/>
        <end position="155"/>
    </location>
</feature>
<dbReference type="HOGENOM" id="CLU_413929_0_0_1"/>
<dbReference type="EMBL" id="KE647278">
    <property type="protein sequence ID" value="EQB60507.1"/>
    <property type="molecule type" value="Genomic_DNA"/>
</dbReference>
<feature type="compositionally biased region" description="Gly residues" evidence="1">
    <location>
        <begin position="113"/>
        <end position="131"/>
    </location>
</feature>
<protein>
    <recommendedName>
        <fullName evidence="4">Polar tube protein 3</fullName>
    </recommendedName>
</protein>
<name>T0KZ22_9MICR</name>
<evidence type="ECO:0000313" key="3">
    <source>
        <dbReference type="Proteomes" id="UP000053780"/>
    </source>
</evidence>
<dbReference type="VEuPathDB" id="MicrosporidiaDB:NAPIS_ORF01922"/>
<accession>T0KZ22</accession>
<evidence type="ECO:0000256" key="1">
    <source>
        <dbReference type="SAM" id="MobiDB-lite"/>
    </source>
</evidence>
<organism evidence="2 3">
    <name type="scientific">Vairimorpha apis BRL 01</name>
    <dbReference type="NCBI Taxonomy" id="1037528"/>
    <lineage>
        <taxon>Eukaryota</taxon>
        <taxon>Fungi</taxon>
        <taxon>Fungi incertae sedis</taxon>
        <taxon>Microsporidia</taxon>
        <taxon>Nosematidae</taxon>
        <taxon>Vairimorpha</taxon>
    </lineage>
</organism>
<keyword evidence="3" id="KW-1185">Reference proteome</keyword>
<evidence type="ECO:0008006" key="4">
    <source>
        <dbReference type="Google" id="ProtNLM"/>
    </source>
</evidence>
<proteinExistence type="predicted"/>
<evidence type="ECO:0000313" key="2">
    <source>
        <dbReference type="EMBL" id="EQB60507.1"/>
    </source>
</evidence>
<dbReference type="OrthoDB" id="2190813at2759"/>
<dbReference type="Proteomes" id="UP000053780">
    <property type="component" value="Unassembled WGS sequence"/>
</dbReference>
<sequence>MMVNLVKARRHRPYGAHLKHSLYNSDAHSNGNTYDPYHLNINGSHTVHEDPDHTEVNLRKKQLGSNTFHTGARIYAKKKSRCHCRLGDVSCTCNKRRHRGGAGGHLSGAHGHGAFGAGGHSHGPFGSGHGAHSGINDADGNYGGDGNGNNGPANTAAKAAKRLNDYNDFVQAAAASNIPMSRVIPGANAALDNGVALQSLMQKFRESLPRADSPAALAALGKAYAILNQAPNGDFYTQYVGPDGVRTGLTYEEMAHNLIRKYSSPDPAVNLEATENDIDAAAESALQNPEVVAKSDFNTLVNNGVPEKDAIKMANERAAHVQHNNDEHIDMANSLKESIAAAYEAANHRVLQAEVEHDKILDFAKHSAETNAELFKEHRFPLIHPIHLNETELAYLKGLKDVVPPEAIKQKVFETYHGALGSGNPPDVAMSQAIRTGYLISEYNKHLRQGVSPKEALQIVQDKAIRQNEVDQRRDFIQNSGPEIAQMLAEKTKLVQHAIAHVAKDPDNKDQILMEYDNHKKDLEINQSNALHKMATDQDIRKPERIAEALINQSQNIGNKMLDIAYEHPIVQKEIIAQGMEASADMAKEFKGHLDHVVEEENRHSPKPKSALTLLDQAKKNINWTIYPEKTLKQRKKFLMELLKNKKIQKLWQQKKTLLKKSV</sequence>